<dbReference type="InterPro" id="IPR004358">
    <property type="entry name" value="Sig_transdc_His_kin-like_C"/>
</dbReference>
<dbReference type="InterPro" id="IPR029016">
    <property type="entry name" value="GAF-like_dom_sf"/>
</dbReference>
<dbReference type="InterPro" id="IPR003661">
    <property type="entry name" value="HisK_dim/P_dom"/>
</dbReference>
<comment type="caution">
    <text evidence="10">The sequence shown here is derived from an EMBL/GenBank/DDBJ whole genome shotgun (WGS) entry which is preliminary data.</text>
</comment>
<dbReference type="FunFam" id="1.10.287.130:FF:000045">
    <property type="entry name" value="Two-component system sensor histidine kinase/response regulator"/>
    <property type="match status" value="1"/>
</dbReference>
<dbReference type="GO" id="GO:0005524">
    <property type="term" value="F:ATP binding"/>
    <property type="evidence" value="ECO:0007669"/>
    <property type="project" value="UniProtKB-KW"/>
</dbReference>
<dbReference type="Pfam" id="PF00072">
    <property type="entry name" value="Response_reg"/>
    <property type="match status" value="2"/>
</dbReference>
<dbReference type="Gene3D" id="3.40.50.2300">
    <property type="match status" value="2"/>
</dbReference>
<dbReference type="SUPFAM" id="SSF55874">
    <property type="entry name" value="ATPase domain of HSP90 chaperone/DNA topoisomerase II/histidine kinase"/>
    <property type="match status" value="2"/>
</dbReference>
<feature type="modified residue" description="4-aspartylphosphate" evidence="6">
    <location>
        <position position="739"/>
    </location>
</feature>
<dbReference type="SMART" id="SM00448">
    <property type="entry name" value="REC"/>
    <property type="match status" value="2"/>
</dbReference>
<dbReference type="OrthoDB" id="16389at2759"/>
<feature type="domain" description="Histidine kinase" evidence="8">
    <location>
        <begin position="427"/>
        <end position="627"/>
    </location>
</feature>
<gene>
    <name evidence="10" type="ORF">PROFUN_03572</name>
</gene>
<dbReference type="PANTHER" id="PTHR43547:SF2">
    <property type="entry name" value="HYBRID SIGNAL TRANSDUCTION HISTIDINE KINASE C"/>
    <property type="match status" value="1"/>
</dbReference>
<dbReference type="EMBL" id="MDYQ01000448">
    <property type="protein sequence ID" value="PRP74650.1"/>
    <property type="molecule type" value="Genomic_DNA"/>
</dbReference>
<dbReference type="PANTHER" id="PTHR43547">
    <property type="entry name" value="TWO-COMPONENT HISTIDINE KINASE"/>
    <property type="match status" value="1"/>
</dbReference>
<dbReference type="Gene3D" id="1.10.287.130">
    <property type="match status" value="2"/>
</dbReference>
<dbReference type="InParanoid" id="A0A2P6MSH1"/>
<dbReference type="Proteomes" id="UP000241769">
    <property type="component" value="Unassembled WGS sequence"/>
</dbReference>
<evidence type="ECO:0000256" key="5">
    <source>
        <dbReference type="ARBA" id="ARBA00022777"/>
    </source>
</evidence>
<feature type="domain" description="Histidine kinase" evidence="8">
    <location>
        <begin position="847"/>
        <end position="1066"/>
    </location>
</feature>
<dbReference type="Gene3D" id="3.30.565.10">
    <property type="entry name" value="Histidine kinase-like ATPase, C-terminal domain"/>
    <property type="match status" value="2"/>
</dbReference>
<dbReference type="InterPro" id="IPR036097">
    <property type="entry name" value="HisK_dim/P_sf"/>
</dbReference>
<reference evidence="10 11" key="1">
    <citation type="journal article" date="2018" name="Genome Biol. Evol.">
        <title>Multiple Roots of Fruiting Body Formation in Amoebozoa.</title>
        <authorList>
            <person name="Hillmann F."/>
            <person name="Forbes G."/>
            <person name="Novohradska S."/>
            <person name="Ferling I."/>
            <person name="Riege K."/>
            <person name="Groth M."/>
            <person name="Westermann M."/>
            <person name="Marz M."/>
            <person name="Spaller T."/>
            <person name="Winckler T."/>
            <person name="Schaap P."/>
            <person name="Glockner G."/>
        </authorList>
    </citation>
    <scope>NUCLEOTIDE SEQUENCE [LARGE SCALE GENOMIC DNA]</scope>
    <source>
        <strain evidence="10 11">Jena</strain>
    </source>
</reference>
<dbReference type="AlphaFoldDB" id="A0A2P6MSH1"/>
<evidence type="ECO:0000259" key="8">
    <source>
        <dbReference type="PROSITE" id="PS50109"/>
    </source>
</evidence>
<evidence type="ECO:0000256" key="2">
    <source>
        <dbReference type="ARBA" id="ARBA00012438"/>
    </source>
</evidence>
<evidence type="ECO:0000313" key="11">
    <source>
        <dbReference type="Proteomes" id="UP000241769"/>
    </source>
</evidence>
<proteinExistence type="predicted"/>
<dbReference type="InterPro" id="IPR005467">
    <property type="entry name" value="His_kinase_dom"/>
</dbReference>
<feature type="domain" description="Response regulatory" evidence="9">
    <location>
        <begin position="690"/>
        <end position="806"/>
    </location>
</feature>
<feature type="domain" description="Response regulatory" evidence="9">
    <location>
        <begin position="1089"/>
        <end position="1205"/>
    </location>
</feature>
<name>A0A2P6MSH1_9EUKA</name>
<keyword evidence="4" id="KW-0808">Transferase</keyword>
<dbReference type="EC" id="2.7.13.3" evidence="2"/>
<dbReference type="Gene3D" id="3.30.450.20">
    <property type="entry name" value="PAS domain"/>
    <property type="match status" value="1"/>
</dbReference>
<dbReference type="InterPro" id="IPR011006">
    <property type="entry name" value="CheY-like_superfamily"/>
</dbReference>
<dbReference type="STRING" id="1890364.A0A2P6MSH1"/>
<evidence type="ECO:0000256" key="1">
    <source>
        <dbReference type="ARBA" id="ARBA00000085"/>
    </source>
</evidence>
<protein>
    <recommendedName>
        <fullName evidence="2">histidine kinase</fullName>
        <ecNumber evidence="2">2.7.13.3</ecNumber>
    </recommendedName>
</protein>
<dbReference type="PRINTS" id="PR00344">
    <property type="entry name" value="BCTRLSENSOR"/>
</dbReference>
<dbReference type="PROSITE" id="PS50109">
    <property type="entry name" value="HIS_KIN"/>
    <property type="match status" value="2"/>
</dbReference>
<dbReference type="CDD" id="cd00082">
    <property type="entry name" value="HisKA"/>
    <property type="match status" value="2"/>
</dbReference>
<keyword evidence="5" id="KW-0418">Kinase</keyword>
<evidence type="ECO:0000313" key="10">
    <source>
        <dbReference type="EMBL" id="PRP74650.1"/>
    </source>
</evidence>
<dbReference type="SMART" id="SM00387">
    <property type="entry name" value="HATPase_c"/>
    <property type="match status" value="2"/>
</dbReference>
<comment type="catalytic activity">
    <reaction evidence="1">
        <text>ATP + protein L-histidine = ADP + protein N-phospho-L-histidine.</text>
        <dbReference type="EC" id="2.7.13.3"/>
    </reaction>
</comment>
<dbReference type="SUPFAM" id="SSF47384">
    <property type="entry name" value="Homodimeric domain of signal transducing histidine kinase"/>
    <property type="match status" value="2"/>
</dbReference>
<evidence type="ECO:0000256" key="6">
    <source>
        <dbReference type="PROSITE-ProRule" id="PRU00169"/>
    </source>
</evidence>
<evidence type="ECO:0000256" key="3">
    <source>
        <dbReference type="ARBA" id="ARBA00022553"/>
    </source>
</evidence>
<keyword evidence="3 6" id="KW-0597">Phosphoprotein</keyword>
<evidence type="ECO:0000256" key="7">
    <source>
        <dbReference type="SAM" id="MobiDB-lite"/>
    </source>
</evidence>
<evidence type="ECO:0000256" key="4">
    <source>
        <dbReference type="ARBA" id="ARBA00022679"/>
    </source>
</evidence>
<keyword evidence="10" id="KW-0067">ATP-binding</keyword>
<dbReference type="Pfam" id="PF00512">
    <property type="entry name" value="HisKA"/>
    <property type="match status" value="2"/>
</dbReference>
<feature type="compositionally biased region" description="Basic and acidic residues" evidence="7">
    <location>
        <begin position="18"/>
        <end position="28"/>
    </location>
</feature>
<dbReference type="SUPFAM" id="SSF52172">
    <property type="entry name" value="CheY-like"/>
    <property type="match status" value="2"/>
</dbReference>
<dbReference type="InterPro" id="IPR001789">
    <property type="entry name" value="Sig_transdc_resp-reg_receiver"/>
</dbReference>
<dbReference type="InterPro" id="IPR036890">
    <property type="entry name" value="HATPase_C_sf"/>
</dbReference>
<organism evidence="10 11">
    <name type="scientific">Planoprotostelium fungivorum</name>
    <dbReference type="NCBI Taxonomy" id="1890364"/>
    <lineage>
        <taxon>Eukaryota</taxon>
        <taxon>Amoebozoa</taxon>
        <taxon>Evosea</taxon>
        <taxon>Variosea</taxon>
        <taxon>Cavosteliida</taxon>
        <taxon>Cavosteliaceae</taxon>
        <taxon>Planoprotostelium</taxon>
    </lineage>
</organism>
<dbReference type="GO" id="GO:0000155">
    <property type="term" value="F:phosphorelay sensor kinase activity"/>
    <property type="evidence" value="ECO:0007669"/>
    <property type="project" value="InterPro"/>
</dbReference>
<dbReference type="PROSITE" id="PS50110">
    <property type="entry name" value="RESPONSE_REGULATORY"/>
    <property type="match status" value="2"/>
</dbReference>
<dbReference type="InterPro" id="IPR003594">
    <property type="entry name" value="HATPase_dom"/>
</dbReference>
<dbReference type="Pfam" id="PF02518">
    <property type="entry name" value="HATPase_c"/>
    <property type="match status" value="2"/>
</dbReference>
<dbReference type="Gene3D" id="3.30.450.40">
    <property type="match status" value="1"/>
</dbReference>
<keyword evidence="11" id="KW-1185">Reference proteome</keyword>
<dbReference type="SMART" id="SM00388">
    <property type="entry name" value="HisKA"/>
    <property type="match status" value="2"/>
</dbReference>
<keyword evidence="10" id="KW-0547">Nucleotide-binding</keyword>
<feature type="compositionally biased region" description="Basic and acidic residues" evidence="7">
    <location>
        <begin position="1"/>
        <end position="11"/>
    </location>
</feature>
<dbReference type="FunFam" id="3.30.565.10:FF:000006">
    <property type="entry name" value="Sensor histidine kinase WalK"/>
    <property type="match status" value="2"/>
</dbReference>
<evidence type="ECO:0000259" key="9">
    <source>
        <dbReference type="PROSITE" id="PS50110"/>
    </source>
</evidence>
<sequence length="1210" mass="135468">MSDRQEGDDAHPRKRRKASVEGESHEDTPAAENTAHTILTAPMDIRSVQNSEDNLSMHILKSFSSRSELWGECGKLMESTDWSKTSLGPRATWPPVYERGLNVVLSNRFPTIYYLGPEFVFLYNDGYIPLLGSRHPTCFGKTLKEVFPEIFEDIHQALTRSLSDANSSIWSSDELMVLRKDGEMMETYWTYSYSPLKDDVDKKVIAIVCPLADTTSSVISSRQLNTLKDITAHAAESNTTREACSVVMRAIGLNTYDFPFAMIYTVDKERSKLTLVDSCGVDPLVDSFYVPEIPMPDDRGGPRGSFDYRFPVQQALYSSVVLVSTTGKSMVFDLSQYPLGPCGMWRIPPKKAYIMAITTPGQELPVPVIIMGLNQYRPLNEEYRTFLNLVSSQIATLLANTKAREEERQCVEALAELDRVKTAFFSNISHEFRTPLTLMLGPLEDFFTTEQGLTQNQKEQLTLVYRNALRLLKLVNTLLDFSRIEAGRVQASYEPVDLVKLTTELCEIMRAPCERAGLQLEAKCENIPDIFVDTDMWEKIVLNLLSNAFKYTFEGKIVVGLQLAEDGKNVTFSVEDTGIGIPKADQPHIFQRFYRVHNSQGRTHEGTGIGLALVSELIKLHGGVIKIPLGCDHLPKEQVNHQKKDSTLEKRTSYTKNAAWWLPTVETGTDLAPRDSMEEVPMSNGEIKYKILLVDDNADMREYIYHLICDQYTVKMAGDGQQALEIMKGSYRPDLILSDVMMPKLDGLGLLKAIRMNPNLALIPLIFLSARAGEEFKIEGLNMGAADYLIKPFTEPTLTSIPAIELRARIASHLRISQARLQSNRAEQELRERAEKANMAKDHFLAVLSHEMRTPLAPALLLAEELKNDATLSKKTRDEVSMIHRNIQLEVQLIDDLLDVTKVTKGKMVLHPKIIEVNELIQQTLQILTYDINKKELNIVTHLEAPHHTVNADPARLQQIFWNIIKNAIKFTPNKGSITISSSNIEDNRIIVRVTDSGIGISQEGLAKIFTPFEQGGRDITQQFGGLGLGLSISRALAVLHHGELSADSAGLGKGATFSLTIPFVEDVSVRSSEDTSSKVNDARPAPRNILLVEDNETTMMVLRRLLTKKFGHNLRVAYSFTEAVAVAKNYKFDMLISDIGLPDRSGYDLITELHRMCSHQFKSIALTGYGMEEDVQRSLSQGFDLHLTKPVQTVDLGNAIDELARAGDS</sequence>
<dbReference type="CDD" id="cd17574">
    <property type="entry name" value="REC_OmpR"/>
    <property type="match status" value="1"/>
</dbReference>
<dbReference type="CDD" id="cd16922">
    <property type="entry name" value="HATPase_EvgS-ArcB-TorS-like"/>
    <property type="match status" value="1"/>
</dbReference>
<feature type="modified residue" description="4-aspartylphosphate" evidence="6">
    <location>
        <position position="1139"/>
    </location>
</feature>
<feature type="region of interest" description="Disordered" evidence="7">
    <location>
        <begin position="1"/>
        <end position="36"/>
    </location>
</feature>
<accession>A0A2P6MSH1</accession>